<keyword evidence="2" id="KW-1133">Transmembrane helix</keyword>
<keyword evidence="2" id="KW-0472">Membrane</keyword>
<reference evidence="3 4" key="1">
    <citation type="submission" date="2024-01" db="EMBL/GenBank/DDBJ databases">
        <title>Genome insights into Plantactinospora sonchi sp. nov.</title>
        <authorList>
            <person name="Wang L."/>
        </authorList>
    </citation>
    <scope>NUCLEOTIDE SEQUENCE [LARGE SCALE GENOMIC DNA]</scope>
    <source>
        <strain evidence="3 4">NEAU-QY2</strain>
    </source>
</reference>
<feature type="transmembrane region" description="Helical" evidence="2">
    <location>
        <begin position="59"/>
        <end position="82"/>
    </location>
</feature>
<evidence type="ECO:0000256" key="1">
    <source>
        <dbReference type="SAM" id="MobiDB-lite"/>
    </source>
</evidence>
<dbReference type="Pfam" id="PF12028">
    <property type="entry name" value="DUF3515"/>
    <property type="match status" value="1"/>
</dbReference>
<accession>A0ABU7RWJ4</accession>
<sequence>MARIARPDEPDTTGTERASTPDDTTATTPDADASGAATTADDTTDSPAAGRGDRATRQAALWATVVALPLTLIVGVLVFGQLRPDPPAPTPSASATAARPQSSAPVRMVAPELAERPATVCRALLSQLPATVRGLNQRPVTAGAEQNAAYGDPAITLACGAAAPTVPPDVELFVVNGVCWLPEQAAGSLALTTVDREVSVRLTVPAGQSQTVEWAAPVSESIVASVPSLPQVPGGCR</sequence>
<name>A0ABU7RWJ4_9ACTN</name>
<proteinExistence type="predicted"/>
<evidence type="ECO:0000313" key="4">
    <source>
        <dbReference type="Proteomes" id="UP001332243"/>
    </source>
</evidence>
<dbReference type="Proteomes" id="UP001332243">
    <property type="component" value="Unassembled WGS sequence"/>
</dbReference>
<dbReference type="EMBL" id="JAZGQK010000017">
    <property type="protein sequence ID" value="MEE6260892.1"/>
    <property type="molecule type" value="Genomic_DNA"/>
</dbReference>
<protein>
    <submittedName>
        <fullName evidence="3">DUF3515 domain-containing protein</fullName>
    </submittedName>
</protein>
<evidence type="ECO:0000313" key="3">
    <source>
        <dbReference type="EMBL" id="MEE6260892.1"/>
    </source>
</evidence>
<keyword evidence="2" id="KW-0812">Transmembrane</keyword>
<dbReference type="RefSeq" id="WP_331216007.1">
    <property type="nucleotide sequence ID" value="NZ_JAZGQK010000017.1"/>
</dbReference>
<evidence type="ECO:0000256" key="2">
    <source>
        <dbReference type="SAM" id="Phobius"/>
    </source>
</evidence>
<feature type="compositionally biased region" description="Low complexity" evidence="1">
    <location>
        <begin position="21"/>
        <end position="50"/>
    </location>
</feature>
<organism evidence="3 4">
    <name type="scientific">Plantactinospora sonchi</name>
    <dbReference type="NCBI Taxonomy" id="1544735"/>
    <lineage>
        <taxon>Bacteria</taxon>
        <taxon>Bacillati</taxon>
        <taxon>Actinomycetota</taxon>
        <taxon>Actinomycetes</taxon>
        <taxon>Micromonosporales</taxon>
        <taxon>Micromonosporaceae</taxon>
        <taxon>Plantactinospora</taxon>
    </lineage>
</organism>
<feature type="region of interest" description="Disordered" evidence="1">
    <location>
        <begin position="1"/>
        <end position="52"/>
    </location>
</feature>
<dbReference type="InterPro" id="IPR021903">
    <property type="entry name" value="DUF3515"/>
</dbReference>
<gene>
    <name evidence="3" type="ORF">V1633_20615</name>
</gene>
<keyword evidence="4" id="KW-1185">Reference proteome</keyword>
<comment type="caution">
    <text evidence="3">The sequence shown here is derived from an EMBL/GenBank/DDBJ whole genome shotgun (WGS) entry which is preliminary data.</text>
</comment>